<feature type="repeat" description="Lumazine-binding" evidence="2">
    <location>
        <begin position="123"/>
        <end position="219"/>
    </location>
</feature>
<organism evidence="4 5">
    <name type="scientific">Psittacicella hinzii</name>
    <dbReference type="NCBI Taxonomy" id="2028575"/>
    <lineage>
        <taxon>Bacteria</taxon>
        <taxon>Pseudomonadati</taxon>
        <taxon>Pseudomonadota</taxon>
        <taxon>Gammaproteobacteria</taxon>
        <taxon>Pasteurellales</taxon>
        <taxon>Psittacicellaceae</taxon>
        <taxon>Psittacicella</taxon>
    </lineage>
</organism>
<dbReference type="PIRSF" id="PIRSF000498">
    <property type="entry name" value="Riboflavin_syn_A"/>
    <property type="match status" value="1"/>
</dbReference>
<feature type="domain" description="Lumazine-binding" evidence="3">
    <location>
        <begin position="123"/>
        <end position="219"/>
    </location>
</feature>
<keyword evidence="5" id="KW-1185">Reference proteome</keyword>
<evidence type="ECO:0000256" key="1">
    <source>
        <dbReference type="ARBA" id="ARBA00022737"/>
    </source>
</evidence>
<gene>
    <name evidence="4" type="ORF">CKF54_03060</name>
</gene>
<dbReference type="InterPro" id="IPR017938">
    <property type="entry name" value="Riboflavin_synthase-like_b-brl"/>
</dbReference>
<dbReference type="GO" id="GO:0009231">
    <property type="term" value="P:riboflavin biosynthetic process"/>
    <property type="evidence" value="ECO:0007669"/>
    <property type="project" value="TreeGrafter"/>
</dbReference>
<dbReference type="AlphaFoldDB" id="A0A3A1YAJ7"/>
<dbReference type="Pfam" id="PF00677">
    <property type="entry name" value="Lum_binding"/>
    <property type="match status" value="2"/>
</dbReference>
<dbReference type="NCBIfam" id="NF009566">
    <property type="entry name" value="PRK13020.1"/>
    <property type="match status" value="1"/>
</dbReference>
<dbReference type="RefSeq" id="WP_119524817.1">
    <property type="nucleotide sequence ID" value="NZ_NRHC01000037.1"/>
</dbReference>
<dbReference type="InterPro" id="IPR023366">
    <property type="entry name" value="ATP_synth_asu-like_sf"/>
</dbReference>
<dbReference type="InterPro" id="IPR026017">
    <property type="entry name" value="Lumazine-bd_dom"/>
</dbReference>
<feature type="repeat" description="Lumazine-binding" evidence="2">
    <location>
        <begin position="1"/>
        <end position="122"/>
    </location>
</feature>
<dbReference type="Proteomes" id="UP000265691">
    <property type="component" value="Unassembled WGS sequence"/>
</dbReference>
<evidence type="ECO:0000256" key="2">
    <source>
        <dbReference type="PROSITE-ProRule" id="PRU00524"/>
    </source>
</evidence>
<dbReference type="OrthoDB" id="9788537at2"/>
<dbReference type="PANTHER" id="PTHR21098:SF0">
    <property type="entry name" value="RIBOFLAVIN SYNTHASE"/>
    <property type="match status" value="1"/>
</dbReference>
<comment type="caution">
    <text evidence="4">The sequence shown here is derived from an EMBL/GenBank/DDBJ whole genome shotgun (WGS) entry which is preliminary data.</text>
</comment>
<dbReference type="SUPFAM" id="SSF63380">
    <property type="entry name" value="Riboflavin synthase domain-like"/>
    <property type="match status" value="2"/>
</dbReference>
<dbReference type="Gene3D" id="2.40.30.20">
    <property type="match status" value="2"/>
</dbReference>
<dbReference type="GO" id="GO:0004746">
    <property type="term" value="F:riboflavin synthase activity"/>
    <property type="evidence" value="ECO:0007669"/>
    <property type="project" value="TreeGrafter"/>
</dbReference>
<evidence type="ECO:0000313" key="4">
    <source>
        <dbReference type="EMBL" id="RIY33184.1"/>
    </source>
</evidence>
<protein>
    <submittedName>
        <fullName evidence="4">Riboflavin synthase subunit alpha</fullName>
    </submittedName>
</protein>
<feature type="domain" description="Lumazine-binding" evidence="3">
    <location>
        <begin position="1"/>
        <end position="122"/>
    </location>
</feature>
<dbReference type="InterPro" id="IPR001783">
    <property type="entry name" value="Lumazine-bd"/>
</dbReference>
<evidence type="ECO:0000259" key="3">
    <source>
        <dbReference type="PROSITE" id="PS51177"/>
    </source>
</evidence>
<accession>A0A3A1YAJ7</accession>
<proteinExistence type="predicted"/>
<dbReference type="EMBL" id="NRHC01000037">
    <property type="protein sequence ID" value="RIY33184.1"/>
    <property type="molecule type" value="Genomic_DNA"/>
</dbReference>
<reference evidence="4 5" key="1">
    <citation type="submission" date="2017-08" db="EMBL/GenBank/DDBJ databases">
        <title>Reclassification of Bisgaard taxon 37 and 44.</title>
        <authorList>
            <person name="Christensen H."/>
        </authorList>
    </citation>
    <scope>NUCLEOTIDE SEQUENCE [LARGE SCALE GENOMIC DNA]</scope>
    <source>
        <strain evidence="4 5">B96_3</strain>
    </source>
</reference>
<evidence type="ECO:0000313" key="5">
    <source>
        <dbReference type="Proteomes" id="UP000265691"/>
    </source>
</evidence>
<dbReference type="CDD" id="cd00402">
    <property type="entry name" value="Riboflavin_synthase_like"/>
    <property type="match status" value="1"/>
</dbReference>
<dbReference type="PANTHER" id="PTHR21098">
    <property type="entry name" value="RIBOFLAVIN SYNTHASE ALPHA CHAIN"/>
    <property type="match status" value="1"/>
</dbReference>
<keyword evidence="1" id="KW-0677">Repeat</keyword>
<name>A0A3A1YAJ7_9GAMM</name>
<dbReference type="PROSITE" id="PS51177">
    <property type="entry name" value="LUMAZINE_BIND"/>
    <property type="match status" value="2"/>
</dbReference>
<sequence length="231" mass="25365">MFTGIVQEVGTIYSLEDKENARSYSVKLPLLFCQGINIGDSVANNGCCLTVVKYQFFHLGVEISPAQLANLQEVANCDDSYALLHFDLISTTLALTNLSDLQVGSQVNIERSFKVGAEVGGHIMSGHIDQKLKVVNVINENNIYQVEFALPEKLKPFVMDKGFIGIDGMSLTVSSLTEKGFTVNLIPETLAKTTIAQRQVGDFVNCEIDNNTKVIVTTVNNYLKNLNLQVN</sequence>